<evidence type="ECO:0000313" key="1">
    <source>
        <dbReference type="EMBL" id="ESO96140.1"/>
    </source>
</evidence>
<organism evidence="1 2">
    <name type="scientific">Lottia gigantea</name>
    <name type="common">Giant owl limpet</name>
    <dbReference type="NCBI Taxonomy" id="225164"/>
    <lineage>
        <taxon>Eukaryota</taxon>
        <taxon>Metazoa</taxon>
        <taxon>Spiralia</taxon>
        <taxon>Lophotrochozoa</taxon>
        <taxon>Mollusca</taxon>
        <taxon>Gastropoda</taxon>
        <taxon>Patellogastropoda</taxon>
        <taxon>Lottioidea</taxon>
        <taxon>Lottiidae</taxon>
        <taxon>Lottia</taxon>
    </lineage>
</organism>
<dbReference type="OrthoDB" id="6158772at2759"/>
<sequence length="106" mass="12402">MERTDNILDDLIPDPTLPDVQQDANILKEERLFRAQNTMKAANANVTKQLFGQNEVADANEKAAICIQKRYRGYQGRKEYEKELYDQYVKVGIFHIIYYLGILKYL</sequence>
<dbReference type="CTD" id="20238309"/>
<dbReference type="SMART" id="SM00015">
    <property type="entry name" value="IQ"/>
    <property type="match status" value="1"/>
</dbReference>
<dbReference type="Pfam" id="PF00612">
    <property type="entry name" value="IQ"/>
    <property type="match status" value="1"/>
</dbReference>
<dbReference type="KEGG" id="lgi:LOTGIDRAFT_160127"/>
<dbReference type="HOGENOM" id="CLU_2226175_0_0_1"/>
<dbReference type="CDD" id="cd23767">
    <property type="entry name" value="IQCD"/>
    <property type="match status" value="1"/>
</dbReference>
<dbReference type="EMBL" id="KB201549">
    <property type="protein sequence ID" value="ESO96140.1"/>
    <property type="molecule type" value="Genomic_DNA"/>
</dbReference>
<keyword evidence="2" id="KW-1185">Reference proteome</keyword>
<dbReference type="RefSeq" id="XP_009053255.1">
    <property type="nucleotide sequence ID" value="XM_009055007.1"/>
</dbReference>
<dbReference type="AlphaFoldDB" id="V4AMY7"/>
<dbReference type="GeneID" id="20238309"/>
<dbReference type="PROSITE" id="PS50096">
    <property type="entry name" value="IQ"/>
    <property type="match status" value="1"/>
</dbReference>
<dbReference type="Gene3D" id="1.20.5.190">
    <property type="match status" value="1"/>
</dbReference>
<dbReference type="InterPro" id="IPR000048">
    <property type="entry name" value="IQ_motif_EF-hand-BS"/>
</dbReference>
<dbReference type="Proteomes" id="UP000030746">
    <property type="component" value="Unassembled WGS sequence"/>
</dbReference>
<reference evidence="1 2" key="1">
    <citation type="journal article" date="2013" name="Nature">
        <title>Insights into bilaterian evolution from three spiralian genomes.</title>
        <authorList>
            <person name="Simakov O."/>
            <person name="Marletaz F."/>
            <person name="Cho S.J."/>
            <person name="Edsinger-Gonzales E."/>
            <person name="Havlak P."/>
            <person name="Hellsten U."/>
            <person name="Kuo D.H."/>
            <person name="Larsson T."/>
            <person name="Lv J."/>
            <person name="Arendt D."/>
            <person name="Savage R."/>
            <person name="Osoegawa K."/>
            <person name="de Jong P."/>
            <person name="Grimwood J."/>
            <person name="Chapman J.A."/>
            <person name="Shapiro H."/>
            <person name="Aerts A."/>
            <person name="Otillar R.P."/>
            <person name="Terry A.Y."/>
            <person name="Boore J.L."/>
            <person name="Grigoriev I.V."/>
            <person name="Lindberg D.R."/>
            <person name="Seaver E.C."/>
            <person name="Weisblat D.A."/>
            <person name="Putnam N.H."/>
            <person name="Rokhsar D.S."/>
        </authorList>
    </citation>
    <scope>NUCLEOTIDE SEQUENCE [LARGE SCALE GENOMIC DNA]</scope>
</reference>
<name>V4AMY7_LOTGI</name>
<protein>
    <submittedName>
        <fullName evidence="1">Uncharacterized protein</fullName>
    </submittedName>
</protein>
<evidence type="ECO:0000313" key="2">
    <source>
        <dbReference type="Proteomes" id="UP000030746"/>
    </source>
</evidence>
<gene>
    <name evidence="1" type="ORF">LOTGIDRAFT_160127</name>
</gene>
<proteinExistence type="predicted"/>
<accession>V4AMY7</accession>